<dbReference type="Proteomes" id="UP000694843">
    <property type="component" value="Unplaced"/>
</dbReference>
<gene>
    <name evidence="5" type="primary">LOC108671299</name>
</gene>
<dbReference type="GO" id="GO:0006915">
    <property type="term" value="P:apoptotic process"/>
    <property type="evidence" value="ECO:0007669"/>
    <property type="project" value="TreeGrafter"/>
</dbReference>
<evidence type="ECO:0000256" key="3">
    <source>
        <dbReference type="ARBA" id="ARBA00022490"/>
    </source>
</evidence>
<evidence type="ECO:0000313" key="4">
    <source>
        <dbReference type="Proteomes" id="UP000694843"/>
    </source>
</evidence>
<dbReference type="KEGG" id="hazt:108671299"/>
<name>A0A8B7NKX1_HYAAZ</name>
<comment type="subcellular location">
    <subcellularLocation>
        <location evidence="1">Cytoplasm</location>
    </subcellularLocation>
</comment>
<dbReference type="RefSeq" id="XP_018014297.1">
    <property type="nucleotide sequence ID" value="XM_018158808.2"/>
</dbReference>
<comment type="similarity">
    <text evidence="2">Belongs to the DDIT4 family.</text>
</comment>
<dbReference type="PANTHER" id="PTHR12478">
    <property type="entry name" value="DNA-DAMAGE-INDUCIBLE TRANSCRIPT 4 PROTEIN DDIT4"/>
    <property type="match status" value="1"/>
</dbReference>
<dbReference type="InterPro" id="IPR012918">
    <property type="entry name" value="RTP801-like"/>
</dbReference>
<evidence type="ECO:0000256" key="1">
    <source>
        <dbReference type="ARBA" id="ARBA00004496"/>
    </source>
</evidence>
<dbReference type="PANTHER" id="PTHR12478:SF16">
    <property type="entry name" value="PROTEIN CHARYBDE-RELATED"/>
    <property type="match status" value="1"/>
</dbReference>
<dbReference type="InterPro" id="IPR038281">
    <property type="entry name" value="RTP801-like_C_sf"/>
</dbReference>
<sequence>MVDTQIMATGLNFSGIGDILGPLQVSEDKTMYTSGDCQESPPSDYCQITKSCVLNLLEEGIAPADQHLLLPPGLLDDVTNAIWKMAVDEPCGFRGCVLNIVLCNDASDSEPKKRRSLLHLKNNILVTHKITILLYPDTSSWFSKMARLFRAKNTVVASHFSSEISRMCSFDY</sequence>
<proteinExistence type="inferred from homology"/>
<dbReference type="AlphaFoldDB" id="A0A8B7NKX1"/>
<dbReference type="OrthoDB" id="10018535at2759"/>
<accession>A0A8B7NKX1</accession>
<keyword evidence="3" id="KW-0963">Cytoplasm</keyword>
<dbReference type="Gene3D" id="3.90.470.40">
    <property type="entry name" value="RTP801-like"/>
    <property type="match status" value="1"/>
</dbReference>
<keyword evidence="4" id="KW-1185">Reference proteome</keyword>
<evidence type="ECO:0000313" key="5">
    <source>
        <dbReference type="RefSeq" id="XP_018014297.1"/>
    </source>
</evidence>
<reference evidence="5" key="1">
    <citation type="submission" date="2025-08" db="UniProtKB">
        <authorList>
            <consortium name="RefSeq"/>
        </authorList>
    </citation>
    <scope>IDENTIFICATION</scope>
    <source>
        <tissue evidence="5">Whole organism</tissue>
    </source>
</reference>
<dbReference type="GO" id="GO:0005737">
    <property type="term" value="C:cytoplasm"/>
    <property type="evidence" value="ECO:0007669"/>
    <property type="project" value="UniProtKB-SubCell"/>
</dbReference>
<organism evidence="4 5">
    <name type="scientific">Hyalella azteca</name>
    <name type="common">Amphipod</name>
    <dbReference type="NCBI Taxonomy" id="294128"/>
    <lineage>
        <taxon>Eukaryota</taxon>
        <taxon>Metazoa</taxon>
        <taxon>Ecdysozoa</taxon>
        <taxon>Arthropoda</taxon>
        <taxon>Crustacea</taxon>
        <taxon>Multicrustacea</taxon>
        <taxon>Malacostraca</taxon>
        <taxon>Eumalacostraca</taxon>
        <taxon>Peracarida</taxon>
        <taxon>Amphipoda</taxon>
        <taxon>Senticaudata</taxon>
        <taxon>Talitrida</taxon>
        <taxon>Talitroidea</taxon>
        <taxon>Hyalellidae</taxon>
        <taxon>Hyalella</taxon>
    </lineage>
</organism>
<dbReference type="GO" id="GO:0032006">
    <property type="term" value="P:regulation of TOR signaling"/>
    <property type="evidence" value="ECO:0007669"/>
    <property type="project" value="TreeGrafter"/>
</dbReference>
<protein>
    <submittedName>
        <fullName evidence="5">Uncharacterized protein LOC108671299</fullName>
    </submittedName>
</protein>
<dbReference type="GeneID" id="108671299"/>
<dbReference type="GO" id="GO:0009968">
    <property type="term" value="P:negative regulation of signal transduction"/>
    <property type="evidence" value="ECO:0007669"/>
    <property type="project" value="InterPro"/>
</dbReference>
<evidence type="ECO:0000256" key="2">
    <source>
        <dbReference type="ARBA" id="ARBA00010670"/>
    </source>
</evidence>
<dbReference type="Pfam" id="PF07809">
    <property type="entry name" value="RTP801_C"/>
    <property type="match status" value="1"/>
</dbReference>